<sequence>MPCCLILVLEGPLVAFGAEMVDARGPVRDWPGASLLTGLLANALGWTRGMGDAHDRLQARLDFAVALDRPGTPVRDFQTAALGHGDTGWTTFGVPEGRAGGAGTYDSPHIRERDYRADASVRVALMLREAAEPPTLDDLAAALTAPARPLFLGRKPCLPSRPVFEAVVEAPGVVEALAGGADDTPLVMLDRPGLPDHLERLHVTDQRNFRSGVHGGERVFRRGRWTPLATGGVS</sequence>
<gene>
    <name evidence="1" type="ORF">QOZ94_004097</name>
</gene>
<evidence type="ECO:0000313" key="1">
    <source>
        <dbReference type="EMBL" id="MDQ0507276.1"/>
    </source>
</evidence>
<dbReference type="Proteomes" id="UP001241747">
    <property type="component" value="Unassembled WGS sequence"/>
</dbReference>
<dbReference type="EMBL" id="JAUSVY010000015">
    <property type="protein sequence ID" value="MDQ0507276.1"/>
    <property type="molecule type" value="Genomic_DNA"/>
</dbReference>
<comment type="caution">
    <text evidence="1">The sequence shown here is derived from an EMBL/GenBank/DDBJ whole genome shotgun (WGS) entry which is preliminary data.</text>
</comment>
<dbReference type="Pfam" id="PF09704">
    <property type="entry name" value="Cas_Cas5d"/>
    <property type="match status" value="1"/>
</dbReference>
<reference evidence="1 2" key="1">
    <citation type="submission" date="2023-07" db="EMBL/GenBank/DDBJ databases">
        <title>Genomic Encyclopedia of Type Strains, Phase IV (KMG-IV): sequencing the most valuable type-strain genomes for metagenomic binning, comparative biology and taxonomic classification.</title>
        <authorList>
            <person name="Goeker M."/>
        </authorList>
    </citation>
    <scope>NUCLEOTIDE SEQUENCE [LARGE SCALE GENOMIC DNA]</scope>
    <source>
        <strain evidence="1 2">DSM 3770</strain>
    </source>
</reference>
<evidence type="ECO:0000313" key="2">
    <source>
        <dbReference type="Proteomes" id="UP001241747"/>
    </source>
</evidence>
<dbReference type="Gene3D" id="3.30.70.2660">
    <property type="match status" value="1"/>
</dbReference>
<accession>A0ABU0LJF7</accession>
<proteinExistence type="predicted"/>
<protein>
    <submittedName>
        <fullName evidence="1">CRISPR system Cascade subunit CasD</fullName>
    </submittedName>
</protein>
<name>A0ABU0LJF7_XANAG</name>
<dbReference type="RefSeq" id="WP_237346977.1">
    <property type="nucleotide sequence ID" value="NZ_JABWGX010000026.1"/>
</dbReference>
<dbReference type="InterPro" id="IPR010147">
    <property type="entry name" value="CRISPR-assoc_prot_CasD"/>
</dbReference>
<organism evidence="1 2">
    <name type="scientific">Xanthobacter agilis</name>
    <dbReference type="NCBI Taxonomy" id="47492"/>
    <lineage>
        <taxon>Bacteria</taxon>
        <taxon>Pseudomonadati</taxon>
        <taxon>Pseudomonadota</taxon>
        <taxon>Alphaproteobacteria</taxon>
        <taxon>Hyphomicrobiales</taxon>
        <taxon>Xanthobacteraceae</taxon>
        <taxon>Xanthobacter</taxon>
    </lineage>
</organism>
<dbReference type="InterPro" id="IPR021124">
    <property type="entry name" value="CRISPR-assoc_prot_Cas5"/>
</dbReference>
<dbReference type="NCBIfam" id="TIGR01868">
    <property type="entry name" value="casD_Cas5e"/>
    <property type="match status" value="1"/>
</dbReference>
<keyword evidence="2" id="KW-1185">Reference proteome</keyword>
<dbReference type="CDD" id="cd09756">
    <property type="entry name" value="Cas5_I-E"/>
    <property type="match status" value="1"/>
</dbReference>